<comment type="caution">
    <text evidence="2">The sequence shown here is derived from an EMBL/GenBank/DDBJ whole genome shotgun (WGS) entry which is preliminary data.</text>
</comment>
<sequence length="138" mass="15392">MDKKLKEGMSIQELEKFSKRYQHQIFIIIYLVLATLMTFLFFGPTLSIFLTGIGGIIGSIMPGKIKKAIGSCFHFVLKQEKKTQLILGIVGAVISFFLPPLVFFFVGLASGRSFVCCHNNSNKEPSNDDSNDDNKPPE</sequence>
<dbReference type="EMBL" id="NVUK01000014">
    <property type="protein sequence ID" value="PCI77656.1"/>
    <property type="molecule type" value="Genomic_DNA"/>
</dbReference>
<name>A0A2A4X572_UNCAE</name>
<keyword evidence="1" id="KW-0472">Membrane</keyword>
<evidence type="ECO:0000313" key="3">
    <source>
        <dbReference type="Proteomes" id="UP000218775"/>
    </source>
</evidence>
<evidence type="ECO:0000313" key="2">
    <source>
        <dbReference type="EMBL" id="PCI77656.1"/>
    </source>
</evidence>
<reference evidence="3" key="1">
    <citation type="submission" date="2017-08" db="EMBL/GenBank/DDBJ databases">
        <title>A dynamic microbial community with high functional redundancy inhabits the cold, oxic subseafloor aquifer.</title>
        <authorList>
            <person name="Tully B.J."/>
            <person name="Wheat C.G."/>
            <person name="Glazer B.T."/>
            <person name="Huber J.A."/>
        </authorList>
    </citation>
    <scope>NUCLEOTIDE SEQUENCE [LARGE SCALE GENOMIC DNA]</scope>
</reference>
<feature type="transmembrane region" description="Helical" evidence="1">
    <location>
        <begin position="21"/>
        <end position="42"/>
    </location>
</feature>
<feature type="transmembrane region" description="Helical" evidence="1">
    <location>
        <begin position="85"/>
        <end position="109"/>
    </location>
</feature>
<keyword evidence="1" id="KW-0812">Transmembrane</keyword>
<gene>
    <name evidence="2" type="ORF">COB21_02760</name>
</gene>
<accession>A0A2A4X572</accession>
<dbReference type="AlphaFoldDB" id="A0A2A4X572"/>
<keyword evidence="1" id="KW-1133">Transmembrane helix</keyword>
<organism evidence="2 3">
    <name type="scientific">Aerophobetes bacterium</name>
    <dbReference type="NCBI Taxonomy" id="2030807"/>
    <lineage>
        <taxon>Bacteria</taxon>
        <taxon>Candidatus Aerophobota</taxon>
    </lineage>
</organism>
<evidence type="ECO:0000256" key="1">
    <source>
        <dbReference type="SAM" id="Phobius"/>
    </source>
</evidence>
<protein>
    <submittedName>
        <fullName evidence="2">Uncharacterized protein</fullName>
    </submittedName>
</protein>
<dbReference type="Proteomes" id="UP000218775">
    <property type="component" value="Unassembled WGS sequence"/>
</dbReference>
<proteinExistence type="predicted"/>